<dbReference type="EMBL" id="QVFV01000004">
    <property type="protein sequence ID" value="RZM77414.1"/>
    <property type="molecule type" value="Genomic_DNA"/>
</dbReference>
<evidence type="ECO:0000313" key="2">
    <source>
        <dbReference type="Proteomes" id="UP000292459"/>
    </source>
</evidence>
<dbReference type="Proteomes" id="UP000292459">
    <property type="component" value="Unassembled WGS sequence"/>
</dbReference>
<proteinExistence type="predicted"/>
<organism evidence="1 2">
    <name type="scientific">Leptolyngbya iicbica LK</name>
    <dbReference type="NCBI Taxonomy" id="2294035"/>
    <lineage>
        <taxon>Bacteria</taxon>
        <taxon>Bacillati</taxon>
        <taxon>Cyanobacteriota</taxon>
        <taxon>Cyanophyceae</taxon>
        <taxon>Leptolyngbyales</taxon>
        <taxon>Leptolyngbyaceae</taxon>
        <taxon>Leptolyngbya group</taxon>
        <taxon>Leptolyngbya</taxon>
        <taxon>Leptolyngbya iicbica</taxon>
    </lineage>
</organism>
<evidence type="ECO:0000313" key="1">
    <source>
        <dbReference type="EMBL" id="RZM77414.1"/>
    </source>
</evidence>
<dbReference type="AlphaFoldDB" id="A0A4Q7E5N9"/>
<accession>A0A4Q7E5N9</accession>
<name>A0A4Q7E5N9_9CYAN</name>
<protein>
    <submittedName>
        <fullName evidence="1">Uncharacterized protein</fullName>
    </submittedName>
</protein>
<sequence length="104" mass="12180">MIESNTPNWSFQILPNVDFIGDTSVFALLFDVSFLEKLDQNLFIRPAYKALLSFLASLHDKAKYSKIEFTVFSGEIPGFHQDYFVIAFDYIEDDFIEETRRFFS</sequence>
<gene>
    <name evidence="1" type="ORF">DYY88_17435</name>
</gene>
<comment type="caution">
    <text evidence="1">The sequence shown here is derived from an EMBL/GenBank/DDBJ whole genome shotgun (WGS) entry which is preliminary data.</text>
</comment>
<keyword evidence="2" id="KW-1185">Reference proteome</keyword>
<reference evidence="1 2" key="1">
    <citation type="submission" date="2018-11" db="EMBL/GenBank/DDBJ databases">
        <title>Whole genome sequencing of an environmental sample.</title>
        <authorList>
            <person name="Sarangi A.N."/>
            <person name="Singh D."/>
            <person name="Tripathy S."/>
        </authorList>
    </citation>
    <scope>NUCLEOTIDE SEQUENCE [LARGE SCALE GENOMIC DNA]</scope>
    <source>
        <strain evidence="1 2">Lakshadweep</strain>
    </source>
</reference>